<comment type="catalytic activity">
    <reaction evidence="8">
        <text>2-oxo-dATP + H2O = 2-oxo-dAMP + diphosphate + H(+)</text>
        <dbReference type="Rhea" id="RHEA:31583"/>
        <dbReference type="ChEBI" id="CHEBI:15377"/>
        <dbReference type="ChEBI" id="CHEBI:15378"/>
        <dbReference type="ChEBI" id="CHEBI:33019"/>
        <dbReference type="ChEBI" id="CHEBI:63212"/>
        <dbReference type="ChEBI" id="CHEBI:77897"/>
        <dbReference type="EC" id="3.6.1.56"/>
    </reaction>
    <physiologicalReaction direction="left-to-right" evidence="8">
        <dbReference type="Rhea" id="RHEA:31584"/>
    </physiologicalReaction>
</comment>
<dbReference type="CDD" id="cd03427">
    <property type="entry name" value="NUDIX_MTH1_Nudt1"/>
    <property type="match status" value="1"/>
</dbReference>
<dbReference type="InterPro" id="IPR000086">
    <property type="entry name" value="NUDIX_hydrolase_dom"/>
</dbReference>
<evidence type="ECO:0000256" key="6">
    <source>
        <dbReference type="ARBA" id="ARBA00022842"/>
    </source>
</evidence>
<evidence type="ECO:0000256" key="15">
    <source>
        <dbReference type="ARBA" id="ARBA00030682"/>
    </source>
</evidence>
<dbReference type="GO" id="GO:0008828">
    <property type="term" value="F:dATP diphosphatase activity"/>
    <property type="evidence" value="ECO:0007669"/>
    <property type="project" value="UniProtKB-EC"/>
</dbReference>
<dbReference type="PROSITE" id="PS00893">
    <property type="entry name" value="NUDIX_BOX"/>
    <property type="match status" value="1"/>
</dbReference>
<evidence type="ECO:0000256" key="1">
    <source>
        <dbReference type="ARBA" id="ARBA00001946"/>
    </source>
</evidence>
<dbReference type="PANTHER" id="PTHR43758">
    <property type="entry name" value="7,8-DIHYDRO-8-OXOGUANINE TRIPHOSPHATASE"/>
    <property type="match status" value="1"/>
</dbReference>
<evidence type="ECO:0000256" key="2">
    <source>
        <dbReference type="ARBA" id="ARBA00005582"/>
    </source>
</evidence>
<organism evidence="23 24">
    <name type="scientific">Candidatus Kaiserbacteria bacterium RIFCSPHIGHO2_01_FULL_56_24</name>
    <dbReference type="NCBI Taxonomy" id="1798487"/>
    <lineage>
        <taxon>Bacteria</taxon>
        <taxon>Candidatus Kaiseribacteriota</taxon>
    </lineage>
</organism>
<evidence type="ECO:0000256" key="17">
    <source>
        <dbReference type="ARBA" id="ARBA00032071"/>
    </source>
</evidence>
<comment type="caution">
    <text evidence="23">The sequence shown here is derived from an EMBL/GenBank/DDBJ whole genome shotgun (WGS) entry which is preliminary data.</text>
</comment>
<dbReference type="InterPro" id="IPR020084">
    <property type="entry name" value="NUDIX_hydrolase_CS"/>
</dbReference>
<dbReference type="Gene3D" id="3.90.79.10">
    <property type="entry name" value="Nucleoside Triphosphate Pyrophosphohydrolase"/>
    <property type="match status" value="1"/>
</dbReference>
<dbReference type="EC" id="3.6.1.56" evidence="11"/>
<evidence type="ECO:0000256" key="18">
    <source>
        <dbReference type="ARBA" id="ARBA00048002"/>
    </source>
</evidence>
<reference evidence="23 24" key="1">
    <citation type="journal article" date="2016" name="Nat. Commun.">
        <title>Thousands of microbial genomes shed light on interconnected biogeochemical processes in an aquifer system.</title>
        <authorList>
            <person name="Anantharaman K."/>
            <person name="Brown C.T."/>
            <person name="Hug L.A."/>
            <person name="Sharon I."/>
            <person name="Castelle C.J."/>
            <person name="Probst A.J."/>
            <person name="Thomas B.C."/>
            <person name="Singh A."/>
            <person name="Wilkins M.J."/>
            <person name="Karaoz U."/>
            <person name="Brodie E.L."/>
            <person name="Williams K.H."/>
            <person name="Hubbard S.S."/>
            <person name="Banfield J.F."/>
        </authorList>
    </citation>
    <scope>NUCLEOTIDE SEQUENCE [LARGE SCALE GENOMIC DNA]</scope>
</reference>
<dbReference type="GO" id="GO:0008413">
    <property type="term" value="F:8-oxo-7,8-dihydroguanosine triphosphate pyrophosphatase activity"/>
    <property type="evidence" value="ECO:0007669"/>
    <property type="project" value="InterPro"/>
</dbReference>
<evidence type="ECO:0000256" key="5">
    <source>
        <dbReference type="ARBA" id="ARBA00022801"/>
    </source>
</evidence>
<evidence type="ECO:0000256" key="19">
    <source>
        <dbReference type="ARBA" id="ARBA00048894"/>
    </source>
</evidence>
<accession>A0A1F6DE55</accession>
<dbReference type="InterPro" id="IPR003563">
    <property type="entry name" value="8ODP"/>
</dbReference>
<keyword evidence="4" id="KW-0479">Metal-binding</keyword>
<evidence type="ECO:0000256" key="12">
    <source>
        <dbReference type="ARBA" id="ARBA00026218"/>
    </source>
</evidence>
<evidence type="ECO:0000256" key="13">
    <source>
        <dbReference type="ARBA" id="ARBA00029673"/>
    </source>
</evidence>
<dbReference type="EMBL" id="MFLA01000017">
    <property type="protein sequence ID" value="OGG59600.1"/>
    <property type="molecule type" value="Genomic_DNA"/>
</dbReference>
<evidence type="ECO:0000256" key="21">
    <source>
        <dbReference type="ARBA" id="ARBA00053094"/>
    </source>
</evidence>
<dbReference type="PRINTS" id="PR01403">
    <property type="entry name" value="8OXTPHPHTASE"/>
</dbReference>
<dbReference type="InterPro" id="IPR015797">
    <property type="entry name" value="NUDIX_hydrolase-like_dom_sf"/>
</dbReference>
<name>A0A1F6DE55_9BACT</name>
<evidence type="ECO:0000259" key="22">
    <source>
        <dbReference type="PROSITE" id="PS51462"/>
    </source>
</evidence>
<evidence type="ECO:0000256" key="20">
    <source>
        <dbReference type="ARBA" id="ARBA00049032"/>
    </source>
</evidence>
<evidence type="ECO:0000256" key="3">
    <source>
        <dbReference type="ARBA" id="ARBA00011245"/>
    </source>
</evidence>
<protein>
    <recommendedName>
        <fullName evidence="12">Oxidized purine nucleoside triphosphate hydrolase</fullName>
        <ecNumber evidence="11">3.6.1.56</ecNumber>
    </recommendedName>
    <alternativeName>
        <fullName evidence="16">2-hydroxy-dATP diphosphatase</fullName>
    </alternativeName>
    <alternativeName>
        <fullName evidence="15">7,8-dihydro-8-oxoguanine triphosphatase</fullName>
    </alternativeName>
    <alternativeName>
        <fullName evidence="14">8-oxo-dGTPase</fullName>
    </alternativeName>
    <alternativeName>
        <fullName evidence="17">Methylated purine nucleoside triphosphate hydrolase</fullName>
    </alternativeName>
    <alternativeName>
        <fullName evidence="13">Nucleoside diphosphate-linked moiety X motif 1</fullName>
    </alternativeName>
</protein>
<evidence type="ECO:0000256" key="8">
    <source>
        <dbReference type="ARBA" id="ARBA00024459"/>
    </source>
</evidence>
<comment type="catalytic activity">
    <reaction evidence="7">
        <text>8-oxo-dATP + H2O = 8-oxo-dAMP + diphosphate + H(+)</text>
        <dbReference type="Rhea" id="RHEA:65396"/>
        <dbReference type="ChEBI" id="CHEBI:15377"/>
        <dbReference type="ChEBI" id="CHEBI:15378"/>
        <dbReference type="ChEBI" id="CHEBI:33019"/>
        <dbReference type="ChEBI" id="CHEBI:71361"/>
        <dbReference type="ChEBI" id="CHEBI:172871"/>
    </reaction>
    <physiologicalReaction direction="left-to-right" evidence="7">
        <dbReference type="Rhea" id="RHEA:65397"/>
    </physiologicalReaction>
</comment>
<evidence type="ECO:0000256" key="11">
    <source>
        <dbReference type="ARBA" id="ARBA00026103"/>
    </source>
</evidence>
<proteinExistence type="inferred from homology"/>
<keyword evidence="5" id="KW-0378">Hydrolase</keyword>
<evidence type="ECO:0000256" key="10">
    <source>
        <dbReference type="ARBA" id="ARBA00024596"/>
    </source>
</evidence>
<keyword evidence="6" id="KW-0460">Magnesium</keyword>
<comment type="function">
    <text evidence="21">Oxidized purine nucleoside triphosphate hydrolase which is a prominent sanitizer of the oxidized nucleotide pool. Catalyzes the hydrolysis of 2-oxo-dATP (2-hydroxy-dATP) into 2-oxo-dAMP. Also has a significant hydrolase activity toward 2-oxo-ATP, 8-oxo-dGTP and 8-oxo-dATP. Through the hydrolysis of oxidized purine nucleoside triphosphates, prevents their incorporation into DNA and the subsequent transversions A:T to C:G and G:C to T:A. Also catalyzes the hydrolysis of methylated purine nucleoside triphosphate preventing their integration into DNA. Through this antimutagenic activity protects cells from oxidative stress.</text>
</comment>
<comment type="subunit">
    <text evidence="3">Monomer.</text>
</comment>
<comment type="catalytic activity">
    <reaction evidence="20">
        <text>N(6)-methyl-dATP + H2O = N(6)-methyl-dAMP + diphosphate + H(+)</text>
        <dbReference type="Rhea" id="RHEA:67604"/>
        <dbReference type="ChEBI" id="CHEBI:15377"/>
        <dbReference type="ChEBI" id="CHEBI:15378"/>
        <dbReference type="ChEBI" id="CHEBI:33019"/>
        <dbReference type="ChEBI" id="CHEBI:169976"/>
        <dbReference type="ChEBI" id="CHEBI:172872"/>
    </reaction>
    <physiologicalReaction direction="left-to-right" evidence="20">
        <dbReference type="Rhea" id="RHEA:67605"/>
    </physiologicalReaction>
</comment>
<dbReference type="PROSITE" id="PS51462">
    <property type="entry name" value="NUDIX"/>
    <property type="match status" value="1"/>
</dbReference>
<comment type="catalytic activity">
    <reaction evidence="18">
        <text>N(6)-methyl-ATP + H2O = N(6)-methyl-AMP + diphosphate + H(+)</text>
        <dbReference type="Rhea" id="RHEA:67608"/>
        <dbReference type="ChEBI" id="CHEBI:15377"/>
        <dbReference type="ChEBI" id="CHEBI:15378"/>
        <dbReference type="ChEBI" id="CHEBI:33019"/>
        <dbReference type="ChEBI" id="CHEBI:144842"/>
        <dbReference type="ChEBI" id="CHEBI:172873"/>
    </reaction>
    <physiologicalReaction direction="left-to-right" evidence="18">
        <dbReference type="Rhea" id="RHEA:67609"/>
    </physiologicalReaction>
</comment>
<comment type="catalytic activity">
    <reaction evidence="19">
        <text>O(6)-methyl-dGTP + H2O = O(6)-methyl-dGMP + diphosphate + H(+)</text>
        <dbReference type="Rhea" id="RHEA:67600"/>
        <dbReference type="ChEBI" id="CHEBI:15377"/>
        <dbReference type="ChEBI" id="CHEBI:15378"/>
        <dbReference type="ChEBI" id="CHEBI:33019"/>
        <dbReference type="ChEBI" id="CHEBI:169974"/>
        <dbReference type="ChEBI" id="CHEBI:169975"/>
    </reaction>
    <physiologicalReaction direction="left-to-right" evidence="19">
        <dbReference type="Rhea" id="RHEA:67601"/>
    </physiologicalReaction>
</comment>
<dbReference type="Proteomes" id="UP000176377">
    <property type="component" value="Unassembled WGS sequence"/>
</dbReference>
<dbReference type="GO" id="GO:0042262">
    <property type="term" value="P:DNA protection"/>
    <property type="evidence" value="ECO:0007669"/>
    <property type="project" value="InterPro"/>
</dbReference>
<comment type="cofactor">
    <cofactor evidence="1">
        <name>Mg(2+)</name>
        <dbReference type="ChEBI" id="CHEBI:18420"/>
    </cofactor>
</comment>
<comment type="similarity">
    <text evidence="2">Belongs to the Nudix hydrolase family.</text>
</comment>
<comment type="catalytic activity">
    <reaction evidence="10">
        <text>2-oxo-ATP + H2O = 2-oxo-AMP + diphosphate + H(+)</text>
        <dbReference type="Rhea" id="RHEA:67392"/>
        <dbReference type="ChEBI" id="CHEBI:15377"/>
        <dbReference type="ChEBI" id="CHEBI:15378"/>
        <dbReference type="ChEBI" id="CHEBI:33019"/>
        <dbReference type="ChEBI" id="CHEBI:71395"/>
        <dbReference type="ChEBI" id="CHEBI:172878"/>
    </reaction>
    <physiologicalReaction direction="left-to-right" evidence="10">
        <dbReference type="Rhea" id="RHEA:67393"/>
    </physiologicalReaction>
</comment>
<evidence type="ECO:0000256" key="7">
    <source>
        <dbReference type="ARBA" id="ARBA00024448"/>
    </source>
</evidence>
<sequence length="160" mass="18036">MHHATLAFIVKDDSVLLGFKKRGEFGSQALNGPGGKIERGETAVSAIVREVQEEFGITLIPEHLTRTALLVSYRLGVPWFRVHIFLTDTYVGTPTESVEMKPEWCSIKDLPFDRLSAADRGWLPRVLRREKLCVHIHYEEDGRTCKNMNIRSIVDSTAAA</sequence>
<evidence type="ECO:0000313" key="23">
    <source>
        <dbReference type="EMBL" id="OGG59600.1"/>
    </source>
</evidence>
<dbReference type="GO" id="GO:0046872">
    <property type="term" value="F:metal ion binding"/>
    <property type="evidence" value="ECO:0007669"/>
    <property type="project" value="UniProtKB-KW"/>
</dbReference>
<dbReference type="GO" id="GO:0005737">
    <property type="term" value="C:cytoplasm"/>
    <property type="evidence" value="ECO:0007669"/>
    <property type="project" value="TreeGrafter"/>
</dbReference>
<feature type="domain" description="Nudix hydrolase" evidence="22">
    <location>
        <begin position="1"/>
        <end position="128"/>
    </location>
</feature>
<dbReference type="PANTHER" id="PTHR43758:SF2">
    <property type="entry name" value="OXIDIZED PURINE NUCLEOSIDE TRIPHOSPHATE HYDROLASE"/>
    <property type="match status" value="1"/>
</dbReference>
<evidence type="ECO:0000256" key="16">
    <source>
        <dbReference type="ARBA" id="ARBA00031927"/>
    </source>
</evidence>
<gene>
    <name evidence="23" type="ORF">A2765_03275</name>
</gene>
<evidence type="ECO:0000313" key="24">
    <source>
        <dbReference type="Proteomes" id="UP000176377"/>
    </source>
</evidence>
<dbReference type="AlphaFoldDB" id="A0A1F6DE55"/>
<evidence type="ECO:0000256" key="9">
    <source>
        <dbReference type="ARBA" id="ARBA00024486"/>
    </source>
</evidence>
<evidence type="ECO:0000256" key="14">
    <source>
        <dbReference type="ARBA" id="ARBA00030634"/>
    </source>
</evidence>
<comment type="catalytic activity">
    <reaction evidence="9">
        <text>8-oxo-dGTP + H2O = 8-oxo-dGMP + diphosphate + H(+)</text>
        <dbReference type="Rhea" id="RHEA:31575"/>
        <dbReference type="ChEBI" id="CHEBI:15377"/>
        <dbReference type="ChEBI" id="CHEBI:15378"/>
        <dbReference type="ChEBI" id="CHEBI:33019"/>
        <dbReference type="ChEBI" id="CHEBI:63224"/>
        <dbReference type="ChEBI" id="CHEBI:77896"/>
    </reaction>
    <physiologicalReaction direction="left-to-right" evidence="9">
        <dbReference type="Rhea" id="RHEA:31576"/>
    </physiologicalReaction>
</comment>
<dbReference type="SUPFAM" id="SSF55811">
    <property type="entry name" value="Nudix"/>
    <property type="match status" value="1"/>
</dbReference>
<dbReference type="Pfam" id="PF00293">
    <property type="entry name" value="NUDIX"/>
    <property type="match status" value="1"/>
</dbReference>
<evidence type="ECO:0000256" key="4">
    <source>
        <dbReference type="ARBA" id="ARBA00022723"/>
    </source>
</evidence>